<keyword evidence="2" id="KW-0411">Iron-sulfur</keyword>
<dbReference type="AlphaFoldDB" id="A0A433DGC2"/>
<evidence type="ECO:0000313" key="4">
    <source>
        <dbReference type="EMBL" id="RUP49901.1"/>
    </source>
</evidence>
<dbReference type="InterPro" id="IPR009016">
    <property type="entry name" value="Fe_hydrogenase"/>
</dbReference>
<keyword evidence="2" id="KW-0004">4Fe-4S</keyword>
<dbReference type="InterPro" id="IPR004108">
    <property type="entry name" value="Fe_hydrogenase_lsu_C"/>
</dbReference>
<dbReference type="GO" id="GO:0051539">
    <property type="term" value="F:4 iron, 4 sulfur cluster binding"/>
    <property type="evidence" value="ECO:0007669"/>
    <property type="project" value="UniProtKB-KW"/>
</dbReference>
<dbReference type="PANTHER" id="PTHR11615">
    <property type="entry name" value="NITRATE, FORMATE, IRON DEHYDROGENASE"/>
    <property type="match status" value="1"/>
</dbReference>
<dbReference type="SUPFAM" id="SSF53920">
    <property type="entry name" value="Fe-only hydrogenase"/>
    <property type="match status" value="1"/>
</dbReference>
<evidence type="ECO:0000313" key="5">
    <source>
        <dbReference type="Proteomes" id="UP000268093"/>
    </source>
</evidence>
<dbReference type="Pfam" id="PF02906">
    <property type="entry name" value="Fe_hyd_lg_C"/>
    <property type="match status" value="2"/>
</dbReference>
<evidence type="ECO:0000256" key="2">
    <source>
        <dbReference type="ARBA" id="ARBA00022485"/>
    </source>
</evidence>
<keyword evidence="2" id="KW-0408">Iron</keyword>
<protein>
    <submittedName>
        <fullName evidence="4">Cytosolic Fe-S cluster assembly factor narfl-like protein</fullName>
    </submittedName>
</protein>
<evidence type="ECO:0000256" key="1">
    <source>
        <dbReference type="ARBA" id="ARBA00006596"/>
    </source>
</evidence>
<keyword evidence="2" id="KW-0479">Metal-binding</keyword>
<organism evidence="4 5">
    <name type="scientific">Jimgerdemannia flammicorona</name>
    <dbReference type="NCBI Taxonomy" id="994334"/>
    <lineage>
        <taxon>Eukaryota</taxon>
        <taxon>Fungi</taxon>
        <taxon>Fungi incertae sedis</taxon>
        <taxon>Mucoromycota</taxon>
        <taxon>Mucoromycotina</taxon>
        <taxon>Endogonomycetes</taxon>
        <taxon>Endogonales</taxon>
        <taxon>Endogonaceae</taxon>
        <taxon>Jimgerdemannia</taxon>
    </lineage>
</organism>
<reference evidence="4 5" key="1">
    <citation type="journal article" date="2018" name="New Phytol.">
        <title>Phylogenomics of Endogonaceae and evolution of mycorrhizas within Mucoromycota.</title>
        <authorList>
            <person name="Chang Y."/>
            <person name="Desiro A."/>
            <person name="Na H."/>
            <person name="Sandor L."/>
            <person name="Lipzen A."/>
            <person name="Clum A."/>
            <person name="Barry K."/>
            <person name="Grigoriev I.V."/>
            <person name="Martin F.M."/>
            <person name="Stajich J.E."/>
            <person name="Smith M.E."/>
            <person name="Bonito G."/>
            <person name="Spatafora J.W."/>
        </authorList>
    </citation>
    <scope>NUCLEOTIDE SEQUENCE [LARGE SCALE GENOMIC DNA]</scope>
    <source>
        <strain evidence="4 5">GMNB39</strain>
    </source>
</reference>
<dbReference type="EMBL" id="RBNI01001865">
    <property type="protein sequence ID" value="RUP49901.1"/>
    <property type="molecule type" value="Genomic_DNA"/>
</dbReference>
<dbReference type="InterPro" id="IPR050340">
    <property type="entry name" value="Cytosolic_Fe-S_CAF"/>
</dbReference>
<keyword evidence="5" id="KW-1185">Reference proteome</keyword>
<feature type="domain" description="Iron hydrogenase large subunit C-terminal" evidence="3">
    <location>
        <begin position="222"/>
        <end position="469"/>
    </location>
</feature>
<proteinExistence type="inferred from homology"/>
<feature type="domain" description="Iron hydrogenase large subunit C-terminal" evidence="3">
    <location>
        <begin position="110"/>
        <end position="177"/>
    </location>
</feature>
<dbReference type="Gene3D" id="3.40.950.10">
    <property type="entry name" value="Fe-only Hydrogenase (Larger Subunit), Chain L, domain 3"/>
    <property type="match status" value="2"/>
</dbReference>
<comment type="similarity">
    <text evidence="1">Belongs to the NARF family.</text>
</comment>
<dbReference type="OrthoDB" id="10253113at2759"/>
<dbReference type="Proteomes" id="UP000268093">
    <property type="component" value="Unassembled WGS sequence"/>
</dbReference>
<accession>A0A433DGC2</accession>
<name>A0A433DGC2_9FUNG</name>
<comment type="caution">
    <text evidence="4">The sequence shown here is derived from an EMBL/GenBank/DDBJ whole genome shotgun (WGS) entry which is preliminary data.</text>
</comment>
<sequence>MAFSGAIVLADLNDYIAPSQACIKPVEVKVTKKDVDQPTSIKIDDTGGYYEVTQDGGETKLEKASITLNDCLACSGCITSAESVLVAMQSNEELYNVLKSNQEVLANHRTIVVSLSPQSRASLAAKYNITPLQVARRLTHFFKQLGVHHVFDTSLSRDLSLIESAREFVERYRRHQSVKPPASATPEQTDDGTVVKARRMVGRRAGRNEAVAVADGAGAAVGADLPMLASSCPGWICYAEKTHGYVLPHVSTAKSPQQVMGSIVKDYLAGRWEVRPNQIYHVSIMPCYDKKLEASRPDFYDEECATRDVDCVITTGEVDKMLEEQGANLRIMPEAELDPVFTKMILDATTSQPVLLGTPGTGSGGSLEFILSYAARELFNLPSLRTDLPPDAPTSFPGLTIRTVRNVDLREYTLELPATPDSPAVPVLQFAAAYGFRNIQNLVRKIKQGKCAYHYVEVMACPGGCVNGGGQLKPPEGSDVVSAKEWVAHVERVYRSVEGVSPEENSVVRGLYG</sequence>
<dbReference type="Gene3D" id="3.40.50.1780">
    <property type="match status" value="2"/>
</dbReference>
<gene>
    <name evidence="4" type="ORF">BC936DRAFT_141046</name>
</gene>
<evidence type="ECO:0000259" key="3">
    <source>
        <dbReference type="Pfam" id="PF02906"/>
    </source>
</evidence>